<organism evidence="2 3">
    <name type="scientific">Phytophthora rubi</name>
    <dbReference type="NCBI Taxonomy" id="129364"/>
    <lineage>
        <taxon>Eukaryota</taxon>
        <taxon>Sar</taxon>
        <taxon>Stramenopiles</taxon>
        <taxon>Oomycota</taxon>
        <taxon>Peronosporomycetes</taxon>
        <taxon>Peronosporales</taxon>
        <taxon>Peronosporaceae</taxon>
        <taxon>Phytophthora</taxon>
    </lineage>
</organism>
<evidence type="ECO:0000313" key="3">
    <source>
        <dbReference type="Proteomes" id="UP000434957"/>
    </source>
</evidence>
<feature type="compositionally biased region" description="Basic residues" evidence="1">
    <location>
        <begin position="321"/>
        <end position="333"/>
    </location>
</feature>
<dbReference type="AlphaFoldDB" id="A0A6A4CK33"/>
<proteinExistence type="predicted"/>
<evidence type="ECO:0000256" key="1">
    <source>
        <dbReference type="SAM" id="MobiDB-lite"/>
    </source>
</evidence>
<feature type="region of interest" description="Disordered" evidence="1">
    <location>
        <begin position="354"/>
        <end position="373"/>
    </location>
</feature>
<feature type="region of interest" description="Disordered" evidence="1">
    <location>
        <begin position="276"/>
        <end position="340"/>
    </location>
</feature>
<evidence type="ECO:0000313" key="2">
    <source>
        <dbReference type="EMBL" id="KAE9291771.1"/>
    </source>
</evidence>
<accession>A0A6A4CK33</accession>
<dbReference type="EMBL" id="QXFT01002896">
    <property type="protein sequence ID" value="KAE9291771.1"/>
    <property type="molecule type" value="Genomic_DNA"/>
</dbReference>
<dbReference type="Proteomes" id="UP000434957">
    <property type="component" value="Unassembled WGS sequence"/>
</dbReference>
<gene>
    <name evidence="2" type="ORF">PR003_g24940</name>
</gene>
<feature type="compositionally biased region" description="Polar residues" evidence="1">
    <location>
        <begin position="154"/>
        <end position="168"/>
    </location>
</feature>
<sequence>MPIGESRKQFKWYLEEYASSASDRETIVAAFNWGGCETLSMAANFLKRTIYVLAHNTEGDDQWNCTLYRPSTITRCNRVIETGQQIMLTVQECIGRIREEKKQDHVGPIVLRFWGRHYSAFVHTPAAATTLREQHLTKEEDYDMEDADRDDTQAEQSSTTPRSQNEASQDPWDPETWDGSLEPLQQRLKGMTIPHDLKREIQLILQVAKPDRYTELLGFLVNTVASLSLPDQACLLNTNLEDESNPRVRELQQRFQIPLIVLKQWQLRVQVHKDEAKERVRDQLTSQSDEADTDNAGRTDGVYIPSSSGNSVVEDSVPAQRHLRRSKKKKTTPKRACPVSFDDKKFTTSIVSAMTTETTRKKGKKQEQTAPIQ</sequence>
<comment type="caution">
    <text evidence="2">The sequence shown here is derived from an EMBL/GenBank/DDBJ whole genome shotgun (WGS) entry which is preliminary data.</text>
</comment>
<feature type="region of interest" description="Disordered" evidence="1">
    <location>
        <begin position="141"/>
        <end position="180"/>
    </location>
</feature>
<name>A0A6A4CK33_9STRA</name>
<keyword evidence="3" id="KW-1185">Reference proteome</keyword>
<protein>
    <submittedName>
        <fullName evidence="2">Uncharacterized protein</fullName>
    </submittedName>
</protein>
<reference evidence="2 3" key="1">
    <citation type="submission" date="2018-08" db="EMBL/GenBank/DDBJ databases">
        <title>Genomic investigation of the strawberry pathogen Phytophthora fragariae indicates pathogenicity is determined by transcriptional variation in three key races.</title>
        <authorList>
            <person name="Adams T.M."/>
            <person name="Armitage A.D."/>
            <person name="Sobczyk M.K."/>
            <person name="Bates H.J."/>
            <person name="Dunwell J.M."/>
            <person name="Nellist C.F."/>
            <person name="Harrison R.J."/>
        </authorList>
    </citation>
    <scope>NUCLEOTIDE SEQUENCE [LARGE SCALE GENOMIC DNA]</scope>
    <source>
        <strain evidence="2 3">SCRP333</strain>
    </source>
</reference>